<dbReference type="Pfam" id="PF13727">
    <property type="entry name" value="CoA_binding_3"/>
    <property type="match status" value="1"/>
</dbReference>
<dbReference type="Pfam" id="PF02719">
    <property type="entry name" value="Polysacc_synt_2"/>
    <property type="match status" value="1"/>
</dbReference>
<dbReference type="SUPFAM" id="SSF51735">
    <property type="entry name" value="NAD(P)-binding Rossmann-fold domains"/>
    <property type="match status" value="2"/>
</dbReference>
<organism evidence="3 4">
    <name type="scientific">Aeromicrobium phragmitis</name>
    <dbReference type="NCBI Taxonomy" id="2478914"/>
    <lineage>
        <taxon>Bacteria</taxon>
        <taxon>Bacillati</taxon>
        <taxon>Actinomycetota</taxon>
        <taxon>Actinomycetes</taxon>
        <taxon>Propionibacteriales</taxon>
        <taxon>Nocardioidaceae</taxon>
        <taxon>Aeromicrobium</taxon>
    </lineage>
</organism>
<dbReference type="Gene3D" id="3.40.50.720">
    <property type="entry name" value="NAD(P)-binding Rossmann-like Domain"/>
    <property type="match status" value="2"/>
</dbReference>
<dbReference type="PANTHER" id="PTHR43318:SF1">
    <property type="entry name" value="POLYSACCHARIDE BIOSYNTHESIS PROTEIN EPSC-RELATED"/>
    <property type="match status" value="1"/>
</dbReference>
<evidence type="ECO:0000256" key="1">
    <source>
        <dbReference type="ARBA" id="ARBA00007430"/>
    </source>
</evidence>
<name>A0A3L8PU70_9ACTN</name>
<dbReference type="InterPro" id="IPR051203">
    <property type="entry name" value="Polysaccharide_Synthase-Rel"/>
</dbReference>
<comment type="caution">
    <text evidence="3">The sequence shown here is derived from an EMBL/GenBank/DDBJ whole genome shotgun (WGS) entry which is preliminary data.</text>
</comment>
<protein>
    <submittedName>
        <fullName evidence="3">Polysaccharide biosynthesis protein</fullName>
    </submittedName>
</protein>
<evidence type="ECO:0000259" key="2">
    <source>
        <dbReference type="Pfam" id="PF02719"/>
    </source>
</evidence>
<evidence type="ECO:0000313" key="3">
    <source>
        <dbReference type="EMBL" id="RLV57582.1"/>
    </source>
</evidence>
<dbReference type="Proteomes" id="UP000282515">
    <property type="component" value="Unassembled WGS sequence"/>
</dbReference>
<feature type="domain" description="Polysaccharide biosynthesis protein CapD-like" evidence="2">
    <location>
        <begin position="206"/>
        <end position="481"/>
    </location>
</feature>
<gene>
    <name evidence="3" type="ORF">D9V41_00070</name>
</gene>
<dbReference type="CDD" id="cd05237">
    <property type="entry name" value="UDP_invert_4-6DH_SDR_e"/>
    <property type="match status" value="1"/>
</dbReference>
<dbReference type="EMBL" id="RDBF01000001">
    <property type="protein sequence ID" value="RLV57582.1"/>
    <property type="molecule type" value="Genomic_DNA"/>
</dbReference>
<reference evidence="3 4" key="1">
    <citation type="submission" date="2018-10" db="EMBL/GenBank/DDBJ databases">
        <title>Aeromicrobium sp. 9W16Y-2 whole genome shotgun sequence.</title>
        <authorList>
            <person name="Li F."/>
        </authorList>
    </citation>
    <scope>NUCLEOTIDE SEQUENCE [LARGE SCALE GENOMIC DNA]</scope>
    <source>
        <strain evidence="3 4">9W16Y-2</strain>
    </source>
</reference>
<dbReference type="OrthoDB" id="9803111at2"/>
<dbReference type="InterPro" id="IPR003869">
    <property type="entry name" value="Polysac_CapD-like"/>
</dbReference>
<accession>A0A3L8PU70</accession>
<dbReference type="InterPro" id="IPR036291">
    <property type="entry name" value="NAD(P)-bd_dom_sf"/>
</dbReference>
<dbReference type="PANTHER" id="PTHR43318">
    <property type="entry name" value="UDP-N-ACETYLGLUCOSAMINE 4,6-DEHYDRATASE"/>
    <property type="match status" value="1"/>
</dbReference>
<proteinExistence type="inferred from homology"/>
<keyword evidence="4" id="KW-1185">Reference proteome</keyword>
<comment type="similarity">
    <text evidence="1">Belongs to the polysaccharide synthase family.</text>
</comment>
<evidence type="ECO:0000313" key="4">
    <source>
        <dbReference type="Proteomes" id="UP000282515"/>
    </source>
</evidence>
<dbReference type="AlphaFoldDB" id="A0A3L8PU70"/>
<sequence>MITILMGGVGVVATLVNMVAFPDAFVARSVPLIATPIAVWLAVWPRLMWRMVVLEPRRRAPDGAKRVIIVGAGDSGRELVRSMLRDDRTWAPQAFVEDNPSRKHFRYLGVPVAGRVRDLLEVAHRYEATTAIIALRSLDAAGMRAIYDLAVEGGLDVKVLPSISEMIDGGITVRDVRDVEPEDLLGRRPIDTDVDAIASYLTGKRVLVTGAGGSIGSEIARQVKEYSPASLVVLDRDESALHALLLSMYGRADLESPSVVLADIRDGARLKDVFEHHRPEVVFHAAALKHVNVLEQHPLEAFKTNVLGTGNVLEAASAVGVERFVNISTDKAAAPQNVLGYTKRLAEGLTAAHTRDYGGTYLSVRFGNVLGTRGSVLTTFAAQIAAGGPVTVTHPEVTRFFMTVNEAVQLVIQAAAIGRDGEALVLDMGEPVRIIEVARRMIEHSGKDLEIEITGLKPGEKLHEILLTEGEVDSRPRHPLVSHVTVGTVEPSELAGLESLPERELTFELARACEKMSPNRRIGERSS</sequence>